<dbReference type="EMBL" id="JBBAXC010000005">
    <property type="protein sequence ID" value="MEI5906937.1"/>
    <property type="molecule type" value="Genomic_DNA"/>
</dbReference>
<dbReference type="Proteomes" id="UP001312865">
    <property type="component" value="Unassembled WGS sequence"/>
</dbReference>
<reference evidence="1 2" key="1">
    <citation type="journal article" date="2018" name="J. Microbiol.">
        <title>Bacillus spongiae sp. nov., isolated from sponge of Jeju Island.</title>
        <authorList>
            <person name="Lee G.E."/>
            <person name="Im W.T."/>
            <person name="Park J.S."/>
        </authorList>
    </citation>
    <scope>NUCLEOTIDE SEQUENCE [LARGE SCALE GENOMIC DNA]</scope>
    <source>
        <strain evidence="1 2">135PIL107-10</strain>
    </source>
</reference>
<dbReference type="RefSeq" id="WP_336586379.1">
    <property type="nucleotide sequence ID" value="NZ_JBBAXC010000005.1"/>
</dbReference>
<comment type="caution">
    <text evidence="1">The sequence shown here is derived from an EMBL/GenBank/DDBJ whole genome shotgun (WGS) entry which is preliminary data.</text>
</comment>
<name>A0ABU8HCG2_9BACI</name>
<sequence>MLIKVAAIFIAMGFFLLVEMESGGLNYLSLNDKKIGMMTNK</sequence>
<keyword evidence="2" id="KW-1185">Reference proteome</keyword>
<evidence type="ECO:0000313" key="1">
    <source>
        <dbReference type="EMBL" id="MEI5906937.1"/>
    </source>
</evidence>
<organism evidence="1 2">
    <name type="scientific">Bacillus spongiae</name>
    <dbReference type="NCBI Taxonomy" id="2683610"/>
    <lineage>
        <taxon>Bacteria</taxon>
        <taxon>Bacillati</taxon>
        <taxon>Bacillota</taxon>
        <taxon>Bacilli</taxon>
        <taxon>Bacillales</taxon>
        <taxon>Bacillaceae</taxon>
        <taxon>Bacillus</taxon>
    </lineage>
</organism>
<gene>
    <name evidence="1" type="ORF">WAK64_07680</name>
</gene>
<protein>
    <submittedName>
        <fullName evidence="1">Uncharacterized protein</fullName>
    </submittedName>
</protein>
<accession>A0ABU8HCG2</accession>
<evidence type="ECO:0000313" key="2">
    <source>
        <dbReference type="Proteomes" id="UP001312865"/>
    </source>
</evidence>
<proteinExistence type="predicted"/>